<keyword evidence="2" id="KW-1185">Reference proteome</keyword>
<evidence type="ECO:0000313" key="2">
    <source>
        <dbReference type="Proteomes" id="UP000266723"/>
    </source>
</evidence>
<protein>
    <submittedName>
        <fullName evidence="1">Uncharacterized protein</fullName>
    </submittedName>
</protein>
<dbReference type="EMBL" id="QGKV02000297">
    <property type="protein sequence ID" value="KAF3609631.1"/>
    <property type="molecule type" value="Genomic_DNA"/>
</dbReference>
<accession>A0ABQ7F2Z2</accession>
<dbReference type="Proteomes" id="UP000266723">
    <property type="component" value="Unassembled WGS sequence"/>
</dbReference>
<name>A0ABQ7F2Z2_BRACR</name>
<organism evidence="1 2">
    <name type="scientific">Brassica cretica</name>
    <name type="common">Mustard</name>
    <dbReference type="NCBI Taxonomy" id="69181"/>
    <lineage>
        <taxon>Eukaryota</taxon>
        <taxon>Viridiplantae</taxon>
        <taxon>Streptophyta</taxon>
        <taxon>Embryophyta</taxon>
        <taxon>Tracheophyta</taxon>
        <taxon>Spermatophyta</taxon>
        <taxon>Magnoliopsida</taxon>
        <taxon>eudicotyledons</taxon>
        <taxon>Gunneridae</taxon>
        <taxon>Pentapetalae</taxon>
        <taxon>rosids</taxon>
        <taxon>malvids</taxon>
        <taxon>Brassicales</taxon>
        <taxon>Brassicaceae</taxon>
        <taxon>Brassiceae</taxon>
        <taxon>Brassica</taxon>
    </lineage>
</organism>
<gene>
    <name evidence="1" type="ORF">DY000_02049456</name>
</gene>
<proteinExistence type="predicted"/>
<reference evidence="1 2" key="1">
    <citation type="journal article" date="2020" name="BMC Genomics">
        <title>Intraspecific diversification of the crop wild relative Brassica cretica Lam. using demographic model selection.</title>
        <authorList>
            <person name="Kioukis A."/>
            <person name="Michalopoulou V.A."/>
            <person name="Briers L."/>
            <person name="Pirintsos S."/>
            <person name="Studholme D.J."/>
            <person name="Pavlidis P."/>
            <person name="Sarris P.F."/>
        </authorList>
    </citation>
    <scope>NUCLEOTIDE SEQUENCE [LARGE SCALE GENOMIC DNA]</scope>
    <source>
        <strain evidence="2">cv. PFS-1207/04</strain>
    </source>
</reference>
<evidence type="ECO:0000313" key="1">
    <source>
        <dbReference type="EMBL" id="KAF3609631.1"/>
    </source>
</evidence>
<comment type="caution">
    <text evidence="1">The sequence shown here is derived from an EMBL/GenBank/DDBJ whole genome shotgun (WGS) entry which is preliminary data.</text>
</comment>
<sequence>MRFLAMDASYSRSYVHFTEEWSICLTRGSCRGDEGLSIDGAHLVSIDGDA</sequence>